<accession>A0A918UYF7</accession>
<dbReference type="PANTHER" id="PTHR35889:SF3">
    <property type="entry name" value="F-BOX DOMAIN-CONTAINING PROTEIN"/>
    <property type="match status" value="1"/>
</dbReference>
<feature type="domain" description="DUF1553" evidence="3">
    <location>
        <begin position="465"/>
        <end position="721"/>
    </location>
</feature>
<proteinExistence type="predicted"/>
<dbReference type="EMBL" id="BMWX01000012">
    <property type="protein sequence ID" value="GGZ42004.1"/>
    <property type="molecule type" value="Genomic_DNA"/>
</dbReference>
<feature type="signal peptide" evidence="1">
    <location>
        <begin position="1"/>
        <end position="17"/>
    </location>
</feature>
<evidence type="ECO:0000313" key="5">
    <source>
        <dbReference type="EMBL" id="GGZ42004.1"/>
    </source>
</evidence>
<dbReference type="Pfam" id="PF07583">
    <property type="entry name" value="PSCyt2"/>
    <property type="match status" value="1"/>
</dbReference>
<protein>
    <recommendedName>
        <fullName evidence="7">Planctomycete cytochrome C</fullName>
    </recommendedName>
</protein>
<evidence type="ECO:0008006" key="7">
    <source>
        <dbReference type="Google" id="ProtNLM"/>
    </source>
</evidence>
<evidence type="ECO:0000313" key="6">
    <source>
        <dbReference type="Proteomes" id="UP000619457"/>
    </source>
</evidence>
<dbReference type="AlphaFoldDB" id="A0A918UYF7"/>
<organism evidence="5 6">
    <name type="scientific">Echinicola pacifica</name>
    <dbReference type="NCBI Taxonomy" id="346377"/>
    <lineage>
        <taxon>Bacteria</taxon>
        <taxon>Pseudomonadati</taxon>
        <taxon>Bacteroidota</taxon>
        <taxon>Cytophagia</taxon>
        <taxon>Cytophagales</taxon>
        <taxon>Cyclobacteriaceae</taxon>
        <taxon>Echinicola</taxon>
    </lineage>
</organism>
<dbReference type="Pfam" id="PF07635">
    <property type="entry name" value="PSCyt1"/>
    <property type="match status" value="1"/>
</dbReference>
<name>A0A918UYF7_9BACT</name>
<feature type="chain" id="PRO_5037985434" description="Planctomycete cytochrome C" evidence="1">
    <location>
        <begin position="18"/>
        <end position="768"/>
    </location>
</feature>
<evidence type="ECO:0000259" key="2">
    <source>
        <dbReference type="Pfam" id="PF07583"/>
    </source>
</evidence>
<dbReference type="RefSeq" id="WP_026235786.1">
    <property type="nucleotide sequence ID" value="NZ_BMWX01000012.1"/>
</dbReference>
<sequence>MRIRLASLLGLTGAMMAAGVWSCNSSSEEKVDFNAEVRPIINGKCISCHGGVKQSGEFSLLFEEDAMEVNKSGKHGIIPGKAEESEMIKRITHADPEQRMPPEGPALSNEEVETLKRWINQGAKWEDHWSFVPPDPAELELQDSQSPDANPIDHFIIAKLNEVGLEPSPLASPEVLARRLSIDLVGLPPSKEMIRDLQADNSLKNYEKWVDRLLDSPSYGENWASMWLDLARYADSKGYEADRHREMWKYRDWVIKAFNQNMPFDQFTIEQLAGDLLPNPTKDQLIATGFHRNTMTNDEGGTDDEEFRVAAVLDRVNTTWEVWQGITMACVQCHSHPYDPIRHDEYYEFYAFLNNSQDKDSYPVESPVLPVYTEIDLQKKENIQRWIDSVQASGGIAQKASLLKAKEEELKELKSYSLPIMQELAEEEKRQTFVFDRGNWTTHGEEVYPGVPGSLPPLPEGSPYNRLGMAQWLVSGENPLTARVTVNRLWAKLFGKGIVLTQEDFGSQGNAPTHPELLDWMAVHWVQDMKWDIKKLLKLMVMSQTYRQSSTISEEAQEKDPANYYLSRGPRVRLSAEQIRDQSLAVSGLLSPKMLGPSVMPHQPEGIWQVVYNGAQWKTSEGEDQHRRAVYTYIRRTSPYPSMITFDGPSREFCINRRINTNTPLQALATLNDPVYIEAAQAMADSLLKVSNKPEEQITKGFEMSIFRSPTADELEILLSLYQESKGHFSNSKEGLQNLDLTEMNPEKNALTVVANAIMNQDAFITKN</sequence>
<dbReference type="PANTHER" id="PTHR35889">
    <property type="entry name" value="CYCLOINULO-OLIGOSACCHARIDE FRUCTANOTRANSFERASE-RELATED"/>
    <property type="match status" value="1"/>
</dbReference>
<gene>
    <name evidence="5" type="ORF">GCM10007049_39030</name>
</gene>
<evidence type="ECO:0000259" key="3">
    <source>
        <dbReference type="Pfam" id="PF07587"/>
    </source>
</evidence>
<dbReference type="InterPro" id="IPR022655">
    <property type="entry name" value="DUF1553"/>
</dbReference>
<feature type="domain" description="Cytochrome C Planctomycete-type" evidence="4">
    <location>
        <begin position="45"/>
        <end position="104"/>
    </location>
</feature>
<dbReference type="Proteomes" id="UP000619457">
    <property type="component" value="Unassembled WGS sequence"/>
</dbReference>
<keyword evidence="6" id="KW-1185">Reference proteome</keyword>
<dbReference type="InterPro" id="IPR011429">
    <property type="entry name" value="Cyt_c_Planctomycete-type"/>
</dbReference>
<feature type="domain" description="DUF1549" evidence="2">
    <location>
        <begin position="151"/>
        <end position="357"/>
    </location>
</feature>
<comment type="caution">
    <text evidence="5">The sequence shown here is derived from an EMBL/GenBank/DDBJ whole genome shotgun (WGS) entry which is preliminary data.</text>
</comment>
<dbReference type="InterPro" id="IPR011444">
    <property type="entry name" value="DUF1549"/>
</dbReference>
<reference evidence="5" key="2">
    <citation type="submission" date="2020-09" db="EMBL/GenBank/DDBJ databases">
        <authorList>
            <person name="Sun Q."/>
            <person name="Kim S."/>
        </authorList>
    </citation>
    <scope>NUCLEOTIDE SEQUENCE</scope>
    <source>
        <strain evidence="5">KCTC 12368</strain>
    </source>
</reference>
<reference evidence="5" key="1">
    <citation type="journal article" date="2014" name="Int. J. Syst. Evol. Microbiol.">
        <title>Complete genome sequence of Corynebacterium casei LMG S-19264T (=DSM 44701T), isolated from a smear-ripened cheese.</title>
        <authorList>
            <consortium name="US DOE Joint Genome Institute (JGI-PGF)"/>
            <person name="Walter F."/>
            <person name="Albersmeier A."/>
            <person name="Kalinowski J."/>
            <person name="Ruckert C."/>
        </authorList>
    </citation>
    <scope>NUCLEOTIDE SEQUENCE</scope>
    <source>
        <strain evidence="5">KCTC 12368</strain>
    </source>
</reference>
<dbReference type="Pfam" id="PF07587">
    <property type="entry name" value="PSD1"/>
    <property type="match status" value="1"/>
</dbReference>
<keyword evidence="1" id="KW-0732">Signal</keyword>
<evidence type="ECO:0000259" key="4">
    <source>
        <dbReference type="Pfam" id="PF07635"/>
    </source>
</evidence>
<evidence type="ECO:0000256" key="1">
    <source>
        <dbReference type="SAM" id="SignalP"/>
    </source>
</evidence>